<evidence type="ECO:0000256" key="4">
    <source>
        <dbReference type="RuleBase" id="RU003744"/>
    </source>
</evidence>
<evidence type="ECO:0000256" key="5">
    <source>
        <dbReference type="SAM" id="SignalP"/>
    </source>
</evidence>
<feature type="domain" description="Solute-binding protein family 3/N-terminal" evidence="6">
    <location>
        <begin position="41"/>
        <end position="261"/>
    </location>
</feature>
<keyword evidence="8" id="KW-1185">Reference proteome</keyword>
<evidence type="ECO:0000256" key="3">
    <source>
        <dbReference type="ARBA" id="ARBA00022729"/>
    </source>
</evidence>
<dbReference type="PROSITE" id="PS01039">
    <property type="entry name" value="SBP_BACTERIAL_3"/>
    <property type="match status" value="1"/>
</dbReference>
<dbReference type="Proteomes" id="UP000646365">
    <property type="component" value="Unassembled WGS sequence"/>
</dbReference>
<dbReference type="GO" id="GO:0005576">
    <property type="term" value="C:extracellular region"/>
    <property type="evidence" value="ECO:0007669"/>
    <property type="project" value="TreeGrafter"/>
</dbReference>
<dbReference type="Gene3D" id="3.40.190.10">
    <property type="entry name" value="Periplasmic binding protein-like II"/>
    <property type="match status" value="2"/>
</dbReference>
<gene>
    <name evidence="7" type="ORF">GCM10011611_66530</name>
</gene>
<dbReference type="PANTHER" id="PTHR30085:SF6">
    <property type="entry name" value="ABC TRANSPORTER GLUTAMINE-BINDING PROTEIN GLNH"/>
    <property type="match status" value="1"/>
</dbReference>
<feature type="signal peptide" evidence="5">
    <location>
        <begin position="1"/>
        <end position="30"/>
    </location>
</feature>
<dbReference type="GO" id="GO:0030288">
    <property type="term" value="C:outer membrane-bounded periplasmic space"/>
    <property type="evidence" value="ECO:0007669"/>
    <property type="project" value="TreeGrafter"/>
</dbReference>
<reference evidence="7" key="2">
    <citation type="submission" date="2020-09" db="EMBL/GenBank/DDBJ databases">
        <authorList>
            <person name="Sun Q."/>
            <person name="Zhou Y."/>
        </authorList>
    </citation>
    <scope>NUCLEOTIDE SEQUENCE</scope>
    <source>
        <strain evidence="7">CGMCC 1.15725</strain>
    </source>
</reference>
<keyword evidence="3 5" id="KW-0732">Signal</keyword>
<dbReference type="Pfam" id="PF00497">
    <property type="entry name" value="SBP_bac_3"/>
    <property type="match status" value="1"/>
</dbReference>
<dbReference type="PANTHER" id="PTHR30085">
    <property type="entry name" value="AMINO ACID ABC TRANSPORTER PERMEASE"/>
    <property type="match status" value="1"/>
</dbReference>
<evidence type="ECO:0000313" key="8">
    <source>
        <dbReference type="Proteomes" id="UP000646365"/>
    </source>
</evidence>
<dbReference type="SUPFAM" id="SSF53850">
    <property type="entry name" value="Periplasmic binding protein-like II"/>
    <property type="match status" value="1"/>
</dbReference>
<evidence type="ECO:0000259" key="6">
    <source>
        <dbReference type="SMART" id="SM00062"/>
    </source>
</evidence>
<accession>A0A8J2Z0M9</accession>
<dbReference type="EMBL" id="BMJQ01000035">
    <property type="protein sequence ID" value="GGF50781.1"/>
    <property type="molecule type" value="Genomic_DNA"/>
</dbReference>
<evidence type="ECO:0000313" key="7">
    <source>
        <dbReference type="EMBL" id="GGF50781.1"/>
    </source>
</evidence>
<reference evidence="7" key="1">
    <citation type="journal article" date="2014" name="Int. J. Syst. Evol. Microbiol.">
        <title>Complete genome sequence of Corynebacterium casei LMG S-19264T (=DSM 44701T), isolated from a smear-ripened cheese.</title>
        <authorList>
            <consortium name="US DOE Joint Genome Institute (JGI-PGF)"/>
            <person name="Walter F."/>
            <person name="Albersmeier A."/>
            <person name="Kalinowski J."/>
            <person name="Ruckert C."/>
        </authorList>
    </citation>
    <scope>NUCLEOTIDE SEQUENCE</scope>
    <source>
        <strain evidence="7">CGMCC 1.15725</strain>
    </source>
</reference>
<evidence type="ECO:0000256" key="1">
    <source>
        <dbReference type="ARBA" id="ARBA00010333"/>
    </source>
</evidence>
<evidence type="ECO:0000256" key="2">
    <source>
        <dbReference type="ARBA" id="ARBA00022448"/>
    </source>
</evidence>
<protein>
    <submittedName>
        <fullName evidence="7">ABC transporter substrate-binding protein</fullName>
    </submittedName>
</protein>
<comment type="caution">
    <text evidence="7">The sequence shown here is derived from an EMBL/GenBank/DDBJ whole genome shotgun (WGS) entry which is preliminary data.</text>
</comment>
<proteinExistence type="inferred from homology"/>
<dbReference type="InterPro" id="IPR018313">
    <property type="entry name" value="SBP_3_CS"/>
</dbReference>
<name>A0A8J2Z0M9_9PROT</name>
<dbReference type="InterPro" id="IPR001638">
    <property type="entry name" value="Solute-binding_3/MltF_N"/>
</dbReference>
<dbReference type="AlphaFoldDB" id="A0A8J2Z0M9"/>
<dbReference type="SMART" id="SM00062">
    <property type="entry name" value="PBPb"/>
    <property type="match status" value="1"/>
</dbReference>
<feature type="chain" id="PRO_5035295502" evidence="5">
    <location>
        <begin position="31"/>
        <end position="281"/>
    </location>
</feature>
<comment type="similarity">
    <text evidence="1 4">Belongs to the bacterial solute-binding protein 3 family.</text>
</comment>
<keyword evidence="2" id="KW-0813">Transport</keyword>
<dbReference type="RefSeq" id="WP_189052524.1">
    <property type="nucleotide sequence ID" value="NZ_BMJQ01000035.1"/>
</dbReference>
<sequence length="281" mass="29579">MVGLNFLKGLGTTAALTLVVVAAGTSNASAQTVASIKQSGVLKAGVQVAQVPWGFTDGSGKLTGFDVELTELLAKDLGVKPQFTPVTPSNRVAALLTGQIDMIAAAMGIFPDRQKVVLFSRPYTNIDNVYVGPASLKVSGYADLKGHTIGVPRGTPQDVSATKAAPSGATIQRFDDDASTVQALIAGQVDVVGLAATQLPNIDQVAGKGKFDQKFVISRNFDAIAVRPDAREWVTYINDFIARKIASRELPALYKKWIGGELAKMPTSGEGSDALPMEFNN</sequence>
<dbReference type="GO" id="GO:0006865">
    <property type="term" value="P:amino acid transport"/>
    <property type="evidence" value="ECO:0007669"/>
    <property type="project" value="TreeGrafter"/>
</dbReference>
<dbReference type="InterPro" id="IPR051455">
    <property type="entry name" value="Bact_solute-bind_prot3"/>
</dbReference>
<organism evidence="7 8">
    <name type="scientific">Aliidongia dinghuensis</name>
    <dbReference type="NCBI Taxonomy" id="1867774"/>
    <lineage>
        <taxon>Bacteria</taxon>
        <taxon>Pseudomonadati</taxon>
        <taxon>Pseudomonadota</taxon>
        <taxon>Alphaproteobacteria</taxon>
        <taxon>Rhodospirillales</taxon>
        <taxon>Dongiaceae</taxon>
        <taxon>Aliidongia</taxon>
    </lineage>
</organism>